<accession>A0ABR4NB69</accession>
<comment type="caution">
    <text evidence="2">The sequence shown here is derived from an EMBL/GenBank/DDBJ whole genome shotgun (WGS) entry which is preliminary data.</text>
</comment>
<evidence type="ECO:0000256" key="1">
    <source>
        <dbReference type="SAM" id="MobiDB-lite"/>
    </source>
</evidence>
<dbReference type="PANTHER" id="PTHR33361:SF2">
    <property type="entry name" value="DUF885 DOMAIN-CONTAINING PROTEIN"/>
    <property type="match status" value="1"/>
</dbReference>
<dbReference type="InterPro" id="IPR010281">
    <property type="entry name" value="DUF885"/>
</dbReference>
<name>A0ABR4NB69_9FUNG</name>
<keyword evidence="3" id="KW-1185">Reference proteome</keyword>
<protein>
    <recommendedName>
        <fullName evidence="4">DUF885 domain-containing protein</fullName>
    </recommendedName>
</protein>
<dbReference type="Proteomes" id="UP001527925">
    <property type="component" value="Unassembled WGS sequence"/>
</dbReference>
<gene>
    <name evidence="2" type="ORF">HK105_203537</name>
</gene>
<proteinExistence type="predicted"/>
<dbReference type="PANTHER" id="PTHR33361">
    <property type="entry name" value="GLR0591 PROTEIN"/>
    <property type="match status" value="1"/>
</dbReference>
<organism evidence="2 3">
    <name type="scientific">Polyrhizophydium stewartii</name>
    <dbReference type="NCBI Taxonomy" id="2732419"/>
    <lineage>
        <taxon>Eukaryota</taxon>
        <taxon>Fungi</taxon>
        <taxon>Fungi incertae sedis</taxon>
        <taxon>Chytridiomycota</taxon>
        <taxon>Chytridiomycota incertae sedis</taxon>
        <taxon>Chytridiomycetes</taxon>
        <taxon>Rhizophydiales</taxon>
        <taxon>Rhizophydiales incertae sedis</taxon>
        <taxon>Polyrhizophydium</taxon>
    </lineage>
</organism>
<dbReference type="EMBL" id="JADGIZ020000014">
    <property type="protein sequence ID" value="KAL2916758.1"/>
    <property type="molecule type" value="Genomic_DNA"/>
</dbReference>
<evidence type="ECO:0000313" key="2">
    <source>
        <dbReference type="EMBL" id="KAL2916758.1"/>
    </source>
</evidence>
<sequence length="1203" mass="135664">MNPPQQTDAPAHVGKPPAVTHEAPPASDATTELRTQAETALAGRFDAAAFAACVAGHASEPAEAVEAAVRAWIDSVKAASPGYFGMRAVMDDLADALLQRSPFSASLHRLPVYQDELFNVSKAAETKLVDRLTGLRARVASIDPAALTPAERDDLDQVARIIDDTLLHYCGYGPVIPTTHMFGVIVFFFEMLRAYQPLKTADDARNFRKRLELAPERFGFVVERFREGVERGVTLPGDSVAALIDRVGKMIVEDPRESVFFKTFKDKIVAVGLSEEFLLEPIGGSVMPAYKAVKDFLETEYKPHARANAGIFGLHDYERVYNDTIYANTTTRMTADELHQKGLDEVARIRKRIEAIKDKVFDGTLKEFLEALKDKERFPQLFFEKQEDVIPHYKALIERIDAKMPQYFNKFPKFKCAVEPATKESEASAPIALYRPGTADKPGEFVVNLRTSMTSPNHSAMALALHEAIPGHHHERSLALERPKTHILFKLSAKIAYAEGWGLYAEYLGEEMGMYDTDFDLLGRLDMEMFRALRLVVDTGLHAKNWTVEQCVAYMKEHVAKSDVELLNEVKRYAIMPGQALAYKVGELKIIELRKRAEKALSSKFDIRAFHDVVLDHGAVHLETLEKNVDEWIESVKAQFPEYFEMRAIMDEFVLIDHKLNPMLGTVYGIASGADDIFDQSPEAFATRRAQLAALLARAKAIDASKLPVTEHDNLEVVRRQLQSSVVWNNGYTSLIPTTHMFGLFAGFHDLLTSYQSLDTVEDAHNLRKRLELTTTRFAGMVESFRVGLERGVTLPEESIVLLIGSIGKILTEDARENPFFASFKDKIVKLGLPEEFLLEPIREHLVPAYKAVKDFLETEYKPHARANPGIFGLPDYERVYNDMIYYYTTTRMTADELHQKGLDEVARIRKRIEAIKDKVFDGTLREFLEALKDKERFPQLFFEKQEDVIPHYKALIERIDAKMPQYFNKFPKFKCAVDRVSKESEASAPTAFYMGGTPTRAGKFFVNLHMSMMSPNHSAMALALHEAIPGHHHQVSLARERPTPHLFFKLVRTVAYSEGWGLYAEYLGEEMGMYDTDFDLLGRLDMEMFRALRLVVDTGLHAKGWTIEQCVAYMKEHVSVPDEEVVGEVKRYSIAPGQALAYKVGELKIIELRKRAEEALGDQFDIRAFHDVVLDHGAVHLETLEKNVGEWIASVLAPAASA</sequence>
<feature type="region of interest" description="Disordered" evidence="1">
    <location>
        <begin position="1"/>
        <end position="29"/>
    </location>
</feature>
<evidence type="ECO:0008006" key="4">
    <source>
        <dbReference type="Google" id="ProtNLM"/>
    </source>
</evidence>
<reference evidence="2 3" key="1">
    <citation type="submission" date="2023-09" db="EMBL/GenBank/DDBJ databases">
        <title>Pangenome analysis of Batrachochytrium dendrobatidis and related Chytrids.</title>
        <authorList>
            <person name="Yacoub M.N."/>
            <person name="Stajich J.E."/>
            <person name="James T.Y."/>
        </authorList>
    </citation>
    <scope>NUCLEOTIDE SEQUENCE [LARGE SCALE GENOMIC DNA]</scope>
    <source>
        <strain evidence="2 3">JEL0888</strain>
    </source>
</reference>
<dbReference type="Pfam" id="PF05960">
    <property type="entry name" value="DUF885"/>
    <property type="match status" value="2"/>
</dbReference>
<evidence type="ECO:0000313" key="3">
    <source>
        <dbReference type="Proteomes" id="UP001527925"/>
    </source>
</evidence>